<protein>
    <submittedName>
        <fullName evidence="1">Uncharacterized protein</fullName>
    </submittedName>
</protein>
<organism evidence="1 2">
    <name type="scientific">Candidatus Gottesmanbacteria bacterium GW2011_GWB1_49_7</name>
    <dbReference type="NCBI Taxonomy" id="1618448"/>
    <lineage>
        <taxon>Bacteria</taxon>
        <taxon>Candidatus Gottesmaniibacteriota</taxon>
    </lineage>
</organism>
<evidence type="ECO:0000313" key="1">
    <source>
        <dbReference type="EMBL" id="KKW13281.1"/>
    </source>
</evidence>
<gene>
    <name evidence="1" type="ORF">UY48_C0003G0103</name>
</gene>
<sequence length="221" mass="24694">MGKVRLNPHRYHIVEYDDKQYFVKTAHDRHRYVNEYLYSALAPRSFLRCLGAYIPEAIILEGPDGLTGATEYLFGLCPAIDRISPSAVSAMAVLDACFHNCDRTLKNVGRTPRTPISVWFDHEHALVGNGDTDLHRFHRTDIGLRGYIKTPGLNTVNEIVAKNTITAIRGSVNMCLVDAVSNALDAELISEVAAEALGCMPEWITEVESRIESGRFFEEIL</sequence>
<dbReference type="AlphaFoldDB" id="A0A0G1W3E6"/>
<accession>A0A0G1W3E6</accession>
<proteinExistence type="predicted"/>
<reference evidence="1 2" key="1">
    <citation type="journal article" date="2015" name="Nature">
        <title>rRNA introns, odd ribosomes, and small enigmatic genomes across a large radiation of phyla.</title>
        <authorList>
            <person name="Brown C.T."/>
            <person name="Hug L.A."/>
            <person name="Thomas B.C."/>
            <person name="Sharon I."/>
            <person name="Castelle C.J."/>
            <person name="Singh A."/>
            <person name="Wilkins M.J."/>
            <person name="Williams K.H."/>
            <person name="Banfield J.F."/>
        </authorList>
    </citation>
    <scope>NUCLEOTIDE SEQUENCE [LARGE SCALE GENOMIC DNA]</scope>
</reference>
<evidence type="ECO:0000313" key="2">
    <source>
        <dbReference type="Proteomes" id="UP000034588"/>
    </source>
</evidence>
<name>A0A0G1W3E6_9BACT</name>
<dbReference type="EMBL" id="LCQD01000003">
    <property type="protein sequence ID" value="KKW13281.1"/>
    <property type="molecule type" value="Genomic_DNA"/>
</dbReference>
<comment type="caution">
    <text evidence="1">The sequence shown here is derived from an EMBL/GenBank/DDBJ whole genome shotgun (WGS) entry which is preliminary data.</text>
</comment>
<dbReference type="Proteomes" id="UP000034588">
    <property type="component" value="Unassembled WGS sequence"/>
</dbReference>